<protein>
    <submittedName>
        <fullName evidence="3">Nucleotide-diphospho-sugar transferase domain-containing protein</fullName>
    </submittedName>
</protein>
<dbReference type="Pfam" id="PF03407">
    <property type="entry name" value="Nucleotid_trans"/>
    <property type="match status" value="1"/>
</dbReference>
<reference evidence="3" key="1">
    <citation type="submission" date="2022-11" db="UniProtKB">
        <authorList>
            <consortium name="WormBaseParasite"/>
        </authorList>
    </citation>
    <scope>IDENTIFICATION</scope>
</reference>
<evidence type="ECO:0000313" key="3">
    <source>
        <dbReference type="WBParaSite" id="PSAMB.scaffold1211size34264.g11638.t1"/>
    </source>
</evidence>
<dbReference type="AlphaFoldDB" id="A0A914US88"/>
<organism evidence="2 3">
    <name type="scientific">Plectus sambesii</name>
    <dbReference type="NCBI Taxonomy" id="2011161"/>
    <lineage>
        <taxon>Eukaryota</taxon>
        <taxon>Metazoa</taxon>
        <taxon>Ecdysozoa</taxon>
        <taxon>Nematoda</taxon>
        <taxon>Chromadorea</taxon>
        <taxon>Plectida</taxon>
        <taxon>Plectina</taxon>
        <taxon>Plectoidea</taxon>
        <taxon>Plectidae</taxon>
        <taxon>Plectus</taxon>
    </lineage>
</organism>
<name>A0A914US88_9BILA</name>
<evidence type="ECO:0000313" key="2">
    <source>
        <dbReference type="Proteomes" id="UP000887566"/>
    </source>
</evidence>
<dbReference type="WBParaSite" id="PSAMB.scaffold1211size34264.g11638.t1">
    <property type="protein sequence ID" value="PSAMB.scaffold1211size34264.g11638.t1"/>
    <property type="gene ID" value="PSAMB.scaffold1211size34264.g11638"/>
</dbReference>
<dbReference type="Proteomes" id="UP000887566">
    <property type="component" value="Unplaced"/>
</dbReference>
<sequence>MLQQDTVCRDDLFRLAAERDQPDADAIFDQMGFDLNSSRAQVINGANFYVRSTDHSRRLFADVSWWLTHLFVQDIGVLMMHCRSRRGLKCAYFPYKLISGWEWIASEQQNGPFWMQVDGESDTGGKIDRFKEYGFYFLHDNSSCNGAAVTKARSAIAHGRVPKVISPSKKQHLRAAALAEGAFRLPFIGETFKTYVLLGIYFFDHLI</sequence>
<accession>A0A914US88</accession>
<evidence type="ECO:0000259" key="1">
    <source>
        <dbReference type="Pfam" id="PF03407"/>
    </source>
</evidence>
<keyword evidence="2" id="KW-1185">Reference proteome</keyword>
<dbReference type="InterPro" id="IPR005069">
    <property type="entry name" value="Nucl-diP-sugar_transferase"/>
</dbReference>
<feature type="domain" description="Nucleotide-diphospho-sugar transferase" evidence="1">
    <location>
        <begin position="1"/>
        <end position="130"/>
    </location>
</feature>
<proteinExistence type="predicted"/>